<evidence type="ECO:0000313" key="2">
    <source>
        <dbReference type="Proteomes" id="UP000624419"/>
    </source>
</evidence>
<comment type="caution">
    <text evidence="1">The sequence shown here is derived from an EMBL/GenBank/DDBJ whole genome shotgun (WGS) entry which is preliminary data.</text>
</comment>
<evidence type="ECO:0000313" key="1">
    <source>
        <dbReference type="EMBL" id="MBD3587562.1"/>
    </source>
</evidence>
<dbReference type="RefSeq" id="WP_191026616.1">
    <property type="nucleotide sequence ID" value="NZ_JABBXD010000015.1"/>
</dbReference>
<keyword evidence="2" id="KW-1185">Reference proteome</keyword>
<sequence>MLDDVSNEHSSLTQETENVSTAAVDFYSDLAEQKSKNTRNALVSMGGMTGKVALSKRQTLKVLQSQYEQVTNLVVEAIKSLSNIGRYTNHDRILGNQALPGTLNRLSDDSDTNIKILKSKKGLEIDLQLLMSSTAEFNRRIKNMNVKAAANKPVTNFNFSFVKLLLINGTYPLSPIDVIRESFPLAGLIGKPALSRALAKLVSDNLEAGNSGSSFNLKRKRPVIPTFKT</sequence>
<accession>A0ABR8LT10</accession>
<protein>
    <submittedName>
        <fullName evidence="1">Uncharacterized protein</fullName>
    </submittedName>
</protein>
<dbReference type="Proteomes" id="UP000624419">
    <property type="component" value="Unassembled WGS sequence"/>
</dbReference>
<organism evidence="1 2">
    <name type="scientific">Salinimonas profundi</name>
    <dbReference type="NCBI Taxonomy" id="2729140"/>
    <lineage>
        <taxon>Bacteria</taxon>
        <taxon>Pseudomonadati</taxon>
        <taxon>Pseudomonadota</taxon>
        <taxon>Gammaproteobacteria</taxon>
        <taxon>Alteromonadales</taxon>
        <taxon>Alteromonadaceae</taxon>
        <taxon>Alteromonas/Salinimonas group</taxon>
        <taxon>Salinimonas</taxon>
    </lineage>
</organism>
<dbReference type="EMBL" id="JABBXD010000015">
    <property type="protein sequence ID" value="MBD3587562.1"/>
    <property type="molecule type" value="Genomic_DNA"/>
</dbReference>
<proteinExistence type="predicted"/>
<name>A0ABR8LT10_9ALTE</name>
<gene>
    <name evidence="1" type="ORF">HHX48_17625</name>
</gene>
<reference evidence="1 2" key="1">
    <citation type="submission" date="2020-04" db="EMBL/GenBank/DDBJ databases">
        <title>Salinimonas sp. HHU 13199.</title>
        <authorList>
            <person name="Cui X."/>
            <person name="Zhang D."/>
        </authorList>
    </citation>
    <scope>NUCLEOTIDE SEQUENCE [LARGE SCALE GENOMIC DNA]</scope>
    <source>
        <strain evidence="1 2">HHU 13199</strain>
    </source>
</reference>